<reference evidence="2 3" key="1">
    <citation type="journal article" date="2015" name="Genome Announc.">
        <title>Draft Genome Sequence of Filamentous Marine Cyanobacterium Lyngbya confervoides Strain BDU141951.</title>
        <authorList>
            <person name="Chandrababunaidu M.M."/>
            <person name="Sen D."/>
            <person name="Tripathy S."/>
        </authorList>
    </citation>
    <scope>NUCLEOTIDE SEQUENCE [LARGE SCALE GENOMIC DNA]</scope>
    <source>
        <strain evidence="2 3">BDU141951</strain>
    </source>
</reference>
<dbReference type="RefSeq" id="WP_166280629.1">
    <property type="nucleotide sequence ID" value="NZ_JTHE03000029.1"/>
</dbReference>
<evidence type="ECO:0000256" key="1">
    <source>
        <dbReference type="ARBA" id="ARBA00006018"/>
    </source>
</evidence>
<gene>
    <name evidence="2" type="ORF">QQ91_0004730</name>
</gene>
<dbReference type="AlphaFoldDB" id="A0ABD4T147"/>
<keyword evidence="3" id="KW-1185">Reference proteome</keyword>
<protein>
    <submittedName>
        <fullName evidence="2">HypC/HybG/HupF family hydrogenase formation chaperone</fullName>
    </submittedName>
</protein>
<dbReference type="Proteomes" id="UP000031561">
    <property type="component" value="Unassembled WGS sequence"/>
</dbReference>
<dbReference type="Gene3D" id="2.30.30.140">
    <property type="match status" value="1"/>
</dbReference>
<evidence type="ECO:0000313" key="2">
    <source>
        <dbReference type="EMBL" id="MCM1982136.1"/>
    </source>
</evidence>
<name>A0ABD4T147_9CYAN</name>
<comment type="caution">
    <text evidence="2">The sequence shown here is derived from an EMBL/GenBank/DDBJ whole genome shotgun (WGS) entry which is preliminary data.</text>
</comment>
<dbReference type="EMBL" id="JTHE03000029">
    <property type="protein sequence ID" value="MCM1982136.1"/>
    <property type="molecule type" value="Genomic_DNA"/>
</dbReference>
<dbReference type="PRINTS" id="PR00445">
    <property type="entry name" value="HUPFHYPC"/>
</dbReference>
<dbReference type="Pfam" id="PF01455">
    <property type="entry name" value="HupF_HypC"/>
    <property type="match status" value="1"/>
</dbReference>
<dbReference type="PROSITE" id="PS01097">
    <property type="entry name" value="HUPF_HYPC"/>
    <property type="match status" value="1"/>
</dbReference>
<evidence type="ECO:0000313" key="3">
    <source>
        <dbReference type="Proteomes" id="UP000031561"/>
    </source>
</evidence>
<dbReference type="NCBIfam" id="TIGR00074">
    <property type="entry name" value="hypC_hupF"/>
    <property type="match status" value="1"/>
</dbReference>
<dbReference type="InterPro" id="IPR001109">
    <property type="entry name" value="Hydrogenase_HupF/HypC"/>
</dbReference>
<comment type="similarity">
    <text evidence="1">Belongs to the HupF/HypC family.</text>
</comment>
<proteinExistence type="inferred from homology"/>
<dbReference type="PANTHER" id="PTHR35177:SF2">
    <property type="entry name" value="HYDROGENASE MATURATION FACTOR HYBG"/>
    <property type="match status" value="1"/>
</dbReference>
<organism evidence="2 3">
    <name type="scientific">Lyngbya confervoides BDU141951</name>
    <dbReference type="NCBI Taxonomy" id="1574623"/>
    <lineage>
        <taxon>Bacteria</taxon>
        <taxon>Bacillati</taxon>
        <taxon>Cyanobacteriota</taxon>
        <taxon>Cyanophyceae</taxon>
        <taxon>Oscillatoriophycideae</taxon>
        <taxon>Oscillatoriales</taxon>
        <taxon>Microcoleaceae</taxon>
        <taxon>Lyngbya</taxon>
    </lineage>
</organism>
<accession>A0ABD4T147</accession>
<sequence length="84" mass="9260">MCLAVPGQILSITNPRSEDPEGFLYRMGKVRFGGIAREVSLAYVPEAQVGDYVIVHVGFALTRLDEDQAQQTLADLHQLEATEL</sequence>
<dbReference type="InterPro" id="IPR019812">
    <property type="entry name" value="Hydgase_assmbl_chp_CS"/>
</dbReference>
<dbReference type="FunFam" id="2.30.30.140:FF:000022">
    <property type="entry name" value="Hydrogenase assembly chaperone HybG"/>
    <property type="match status" value="1"/>
</dbReference>
<dbReference type="SUPFAM" id="SSF159127">
    <property type="entry name" value="HupF/HypC-like"/>
    <property type="match status" value="1"/>
</dbReference>
<dbReference type="PANTHER" id="PTHR35177">
    <property type="entry name" value="HYDROGENASE MATURATION FACTOR HYBG"/>
    <property type="match status" value="1"/>
</dbReference>